<gene>
    <name evidence="3" type="ORF">J7S20_10545</name>
</gene>
<dbReference type="PROSITE" id="PS50937">
    <property type="entry name" value="HTH_MERR_2"/>
    <property type="match status" value="1"/>
</dbReference>
<dbReference type="SUPFAM" id="SSF46955">
    <property type="entry name" value="Putative DNA-binding domain"/>
    <property type="match status" value="1"/>
</dbReference>
<evidence type="ECO:0000313" key="4">
    <source>
        <dbReference type="Proteomes" id="UP000676996"/>
    </source>
</evidence>
<accession>A0A8T4IIL5</accession>
<dbReference type="Gene3D" id="1.10.1660.10">
    <property type="match status" value="1"/>
</dbReference>
<feature type="domain" description="HTH merR-type" evidence="2">
    <location>
        <begin position="15"/>
        <end position="83"/>
    </location>
</feature>
<dbReference type="GO" id="GO:0003700">
    <property type="term" value="F:DNA-binding transcription factor activity"/>
    <property type="evidence" value="ECO:0007669"/>
    <property type="project" value="InterPro"/>
</dbReference>
<evidence type="ECO:0000256" key="1">
    <source>
        <dbReference type="ARBA" id="ARBA00023125"/>
    </source>
</evidence>
<dbReference type="CDD" id="cd04765">
    <property type="entry name" value="HTH_MlrA-like_sg2"/>
    <property type="match status" value="1"/>
</dbReference>
<dbReference type="AlphaFoldDB" id="A0A8T4IIL5"/>
<protein>
    <submittedName>
        <fullName evidence="3">MerR family transcriptional regulator</fullName>
    </submittedName>
</protein>
<evidence type="ECO:0000313" key="3">
    <source>
        <dbReference type="EMBL" id="MBR0552945.1"/>
    </source>
</evidence>
<name>A0A8T4IIL5_9SPHN</name>
<evidence type="ECO:0000259" key="2">
    <source>
        <dbReference type="PROSITE" id="PS50937"/>
    </source>
</evidence>
<dbReference type="InterPro" id="IPR000551">
    <property type="entry name" value="MerR-type_HTH_dom"/>
</dbReference>
<keyword evidence="4" id="KW-1185">Reference proteome</keyword>
<keyword evidence="1" id="KW-0238">DNA-binding</keyword>
<dbReference type="SMART" id="SM00422">
    <property type="entry name" value="HTH_MERR"/>
    <property type="match status" value="1"/>
</dbReference>
<dbReference type="GO" id="GO:0003677">
    <property type="term" value="F:DNA binding"/>
    <property type="evidence" value="ECO:0007669"/>
    <property type="project" value="UniProtKB-KW"/>
</dbReference>
<dbReference type="Proteomes" id="UP000676996">
    <property type="component" value="Unassembled WGS sequence"/>
</dbReference>
<sequence length="114" mass="12810">MAGSSSAKSSGAFRTIGELSKELGLPQHRLRYWETRFSQLRPLQRAGQRRYYRPEDVELVRRIDRLLNREGYTIRGVQKVLAGGSETPVAAATSATPLRRIRDRLADALAADAR</sequence>
<dbReference type="Pfam" id="PF13411">
    <property type="entry name" value="MerR_1"/>
    <property type="match status" value="1"/>
</dbReference>
<comment type="caution">
    <text evidence="3">The sequence shown here is derived from an EMBL/GenBank/DDBJ whole genome shotgun (WGS) entry which is preliminary data.</text>
</comment>
<proteinExistence type="predicted"/>
<dbReference type="PANTHER" id="PTHR30204">
    <property type="entry name" value="REDOX-CYCLING DRUG-SENSING TRANSCRIPTIONAL ACTIVATOR SOXR"/>
    <property type="match status" value="1"/>
</dbReference>
<dbReference type="InterPro" id="IPR009061">
    <property type="entry name" value="DNA-bd_dom_put_sf"/>
</dbReference>
<reference evidence="3" key="1">
    <citation type="submission" date="2021-04" db="EMBL/GenBank/DDBJ databases">
        <title>Ouciella asimina sp. nov., isolated from the surface seawater in the hydrothermal field of Okinawa Trough.</title>
        <authorList>
            <person name="Shuang W."/>
        </authorList>
    </citation>
    <scope>NUCLEOTIDE SEQUENCE</scope>
    <source>
        <strain evidence="3">LXI357</strain>
    </source>
</reference>
<dbReference type="PANTHER" id="PTHR30204:SF15">
    <property type="entry name" value="BLL5018 PROTEIN"/>
    <property type="match status" value="1"/>
</dbReference>
<dbReference type="RefSeq" id="WP_284054204.1">
    <property type="nucleotide sequence ID" value="NZ_JAGRQC010000003.1"/>
</dbReference>
<organism evidence="3 4">
    <name type="scientific">Stakelama marina</name>
    <dbReference type="NCBI Taxonomy" id="2826939"/>
    <lineage>
        <taxon>Bacteria</taxon>
        <taxon>Pseudomonadati</taxon>
        <taxon>Pseudomonadota</taxon>
        <taxon>Alphaproteobacteria</taxon>
        <taxon>Sphingomonadales</taxon>
        <taxon>Sphingomonadaceae</taxon>
        <taxon>Stakelama</taxon>
    </lineage>
</organism>
<dbReference type="EMBL" id="JAGRQC010000003">
    <property type="protein sequence ID" value="MBR0552945.1"/>
    <property type="molecule type" value="Genomic_DNA"/>
</dbReference>
<dbReference type="InterPro" id="IPR047057">
    <property type="entry name" value="MerR_fam"/>
</dbReference>